<dbReference type="EMBL" id="AGDW01000001">
    <property type="protein sequence ID" value="EMB34579.1"/>
    <property type="molecule type" value="Genomic_DNA"/>
</dbReference>
<name>M2CK00_TREDN</name>
<dbReference type="AlphaFoldDB" id="M2CK00"/>
<comment type="caution">
    <text evidence="1">The sequence shown here is derived from an EMBL/GenBank/DDBJ whole genome shotgun (WGS) entry which is preliminary data.</text>
</comment>
<protein>
    <recommendedName>
        <fullName evidence="2">Lipoprotein</fullName>
    </recommendedName>
</protein>
<organism evidence="1">
    <name type="scientific">Treponema denticola H1-T</name>
    <dbReference type="NCBI Taxonomy" id="999431"/>
    <lineage>
        <taxon>Bacteria</taxon>
        <taxon>Pseudomonadati</taxon>
        <taxon>Spirochaetota</taxon>
        <taxon>Spirochaetia</taxon>
        <taxon>Spirochaetales</taxon>
        <taxon>Treponemataceae</taxon>
        <taxon>Treponema</taxon>
    </lineage>
</organism>
<sequence length="136" mass="15231">MKKAIFLLLAVLMISTLFMGCDHIGVVKIKVFQSNGGVEISKMDVTSQEVVELKEGKRYLRAIPYKLNGVPIIGDSKLPFEYEITPEYTDTLKVKIDKYSLEIFLLGSAVGEKTFTLKIKYPHASTITKTIKTKGQ</sequence>
<gene>
    <name evidence="1" type="ORF">HMPREF9725_00118</name>
</gene>
<evidence type="ECO:0000313" key="1">
    <source>
        <dbReference type="EMBL" id="EMB34579.1"/>
    </source>
</evidence>
<dbReference type="PROSITE" id="PS51257">
    <property type="entry name" value="PROKAR_LIPOPROTEIN"/>
    <property type="match status" value="1"/>
</dbReference>
<dbReference type="RefSeq" id="WP_002686824.1">
    <property type="nucleotide sequence ID" value="NZ_CM001794.1"/>
</dbReference>
<accession>M2CK00</accession>
<dbReference type="HOGENOM" id="CLU_1874524_0_0_12"/>
<reference evidence="1" key="1">
    <citation type="submission" date="2012-01" db="EMBL/GenBank/DDBJ databases">
        <title>The Genome Sequence of Treponema denticola H1-T.</title>
        <authorList>
            <consortium name="The Broad Institute Genome Sequencing Platform"/>
            <person name="Earl A."/>
            <person name="Ward D."/>
            <person name="Feldgarden M."/>
            <person name="Gevers D."/>
            <person name="Blanton J.M."/>
            <person name="Fenno C.J."/>
            <person name="Baranova O.V."/>
            <person name="Mathney J."/>
            <person name="Dewhirst F.E."/>
            <person name="Izard J."/>
            <person name="Young S.K."/>
            <person name="Zeng Q."/>
            <person name="Gargeya S."/>
            <person name="Fitzgerald M."/>
            <person name="Haas B."/>
            <person name="Abouelleil A."/>
            <person name="Alvarado L."/>
            <person name="Arachchi H.M."/>
            <person name="Berlin A."/>
            <person name="Chapman S.B."/>
            <person name="Gearin G."/>
            <person name="Goldberg J."/>
            <person name="Griggs A."/>
            <person name="Gujja S."/>
            <person name="Hansen M."/>
            <person name="Heiman D."/>
            <person name="Howarth C."/>
            <person name="Larimer J."/>
            <person name="Lui A."/>
            <person name="MacDonald P.J.P."/>
            <person name="McCowen C."/>
            <person name="Montmayeur A."/>
            <person name="Murphy C."/>
            <person name="Neiman D."/>
            <person name="Pearson M."/>
            <person name="Priest M."/>
            <person name="Roberts A."/>
            <person name="Saif S."/>
            <person name="Shea T."/>
            <person name="Sisk P."/>
            <person name="Stolte C."/>
            <person name="Sykes S."/>
            <person name="Wortman J."/>
            <person name="Nusbaum C."/>
            <person name="Birren B."/>
        </authorList>
    </citation>
    <scope>NUCLEOTIDE SEQUENCE [LARGE SCALE GENOMIC DNA]</scope>
    <source>
        <strain evidence="1">H1-T</strain>
    </source>
</reference>
<dbReference type="Proteomes" id="UP000011708">
    <property type="component" value="Chromosome"/>
</dbReference>
<proteinExistence type="predicted"/>
<dbReference type="PATRIC" id="fig|999431.4.peg.120"/>
<evidence type="ECO:0008006" key="2">
    <source>
        <dbReference type="Google" id="ProtNLM"/>
    </source>
</evidence>